<evidence type="ECO:0000259" key="6">
    <source>
        <dbReference type="PROSITE" id="PS50801"/>
    </source>
</evidence>
<dbReference type="PROSITE" id="PS01130">
    <property type="entry name" value="SLC26A"/>
    <property type="match status" value="1"/>
</dbReference>
<feature type="transmembrane region" description="Helical" evidence="5">
    <location>
        <begin position="258"/>
        <end position="280"/>
    </location>
</feature>
<dbReference type="InterPro" id="IPR018045">
    <property type="entry name" value="S04_transporter_CS"/>
</dbReference>
<evidence type="ECO:0000256" key="3">
    <source>
        <dbReference type="ARBA" id="ARBA00022989"/>
    </source>
</evidence>
<dbReference type="PANTHER" id="PTHR11814">
    <property type="entry name" value="SULFATE TRANSPORTER"/>
    <property type="match status" value="1"/>
</dbReference>
<keyword evidence="3 5" id="KW-1133">Transmembrane helix</keyword>
<feature type="transmembrane region" description="Helical" evidence="5">
    <location>
        <begin position="179"/>
        <end position="198"/>
    </location>
</feature>
<dbReference type="SUPFAM" id="SSF52091">
    <property type="entry name" value="SpoIIaa-like"/>
    <property type="match status" value="1"/>
</dbReference>
<dbReference type="GO" id="GO:0008271">
    <property type="term" value="F:secondary active sulfate transmembrane transporter activity"/>
    <property type="evidence" value="ECO:0007669"/>
    <property type="project" value="InterPro"/>
</dbReference>
<comment type="caution">
    <text evidence="7">The sequence shown here is derived from an EMBL/GenBank/DDBJ whole genome shotgun (WGS) entry which is preliminary data.</text>
</comment>
<dbReference type="Proteomes" id="UP001190926">
    <property type="component" value="Unassembled WGS sequence"/>
</dbReference>
<sequence length="581" mass="63582">MGHEEYPRSVNFGPPRRFGSVFGSKVKETFFPDDPFRQFKTEPSAGRRALKALQYFIPILEWLPNYSLSFFKYDLLAGITIASLAIPQGISYANLAQLPPIIGLYSSFVPPLLYAIFGTSKHLAVGTVAACSLLIAETIEEKAPPSTELYVSLVFTATLFAGIFQTALGVLRLGILVDFLSHSTITGFMGGTAVLIILQQMKGLLGLKHFTHRTGVVSVISSIIDNRNEFNWKCVIIGIGFLIFLQLTRFVKKLKSNLFWVSAIGPMVVVVTGCLIAYFFGPKLGISTVGHLKKGINQFSANRLIFDSKYVFAPLKAGIITGLIALTEGIAIGRSFALSTNDQIDGNKEMIAYGVMNIVGSLTSCYLTTGPFSKTAVNFNAGCKTAMANVVQSVCMLMVLLFLAPLFSHTPHVALAAIIISAMLGLIKYKKAYHLFKTDKFDFVICMSAFFGVSFISMDMGLIISVGLALVRAMLYMARPGTCKLGNIPNSNLYRDVEQYPGLIAHAGFLILQLGSPIYFANGTYIKERILRWVRDENDSANSVQDIEYVLLDLVGVTAIDHTGVEALLEVRKTLENKGIK</sequence>
<evidence type="ECO:0000256" key="2">
    <source>
        <dbReference type="ARBA" id="ARBA00022692"/>
    </source>
</evidence>
<feature type="transmembrane region" description="Helical" evidence="5">
    <location>
        <begin position="113"/>
        <end position="136"/>
    </location>
</feature>
<feature type="transmembrane region" description="Helical" evidence="5">
    <location>
        <begin position="148"/>
        <end position="173"/>
    </location>
</feature>
<dbReference type="InterPro" id="IPR011547">
    <property type="entry name" value="SLC26A/SulP_dom"/>
</dbReference>
<organism evidence="7 8">
    <name type="scientific">Perilla frutescens var. hirtella</name>
    <name type="common">Perilla citriodora</name>
    <name type="synonym">Perilla setoyensis</name>
    <dbReference type="NCBI Taxonomy" id="608512"/>
    <lineage>
        <taxon>Eukaryota</taxon>
        <taxon>Viridiplantae</taxon>
        <taxon>Streptophyta</taxon>
        <taxon>Embryophyta</taxon>
        <taxon>Tracheophyta</taxon>
        <taxon>Spermatophyta</taxon>
        <taxon>Magnoliopsida</taxon>
        <taxon>eudicotyledons</taxon>
        <taxon>Gunneridae</taxon>
        <taxon>Pentapetalae</taxon>
        <taxon>asterids</taxon>
        <taxon>lamiids</taxon>
        <taxon>Lamiales</taxon>
        <taxon>Lamiaceae</taxon>
        <taxon>Nepetoideae</taxon>
        <taxon>Elsholtzieae</taxon>
        <taxon>Perilla</taxon>
    </lineage>
</organism>
<protein>
    <submittedName>
        <fullName evidence="7">Sulfate transporter 3</fullName>
    </submittedName>
</protein>
<evidence type="ECO:0000256" key="1">
    <source>
        <dbReference type="ARBA" id="ARBA00004141"/>
    </source>
</evidence>
<evidence type="ECO:0000313" key="7">
    <source>
        <dbReference type="EMBL" id="KAH6829372.1"/>
    </source>
</evidence>
<name>A0AAD4J934_PERFH</name>
<keyword evidence="4 5" id="KW-0472">Membrane</keyword>
<feature type="non-terminal residue" evidence="7">
    <location>
        <position position="581"/>
    </location>
</feature>
<gene>
    <name evidence="7" type="ORF">C2S53_015719</name>
</gene>
<dbReference type="CDD" id="cd07042">
    <property type="entry name" value="STAS_SulP_like_sulfate_transporter"/>
    <property type="match status" value="1"/>
</dbReference>
<feature type="transmembrane region" description="Helical" evidence="5">
    <location>
        <begin position="413"/>
        <end position="429"/>
    </location>
</feature>
<feature type="transmembrane region" description="Helical" evidence="5">
    <location>
        <begin position="503"/>
        <end position="522"/>
    </location>
</feature>
<keyword evidence="8" id="KW-1185">Reference proteome</keyword>
<dbReference type="NCBIfam" id="TIGR00815">
    <property type="entry name" value="sulP"/>
    <property type="match status" value="1"/>
</dbReference>
<evidence type="ECO:0000313" key="8">
    <source>
        <dbReference type="Proteomes" id="UP001190926"/>
    </source>
</evidence>
<dbReference type="InterPro" id="IPR036513">
    <property type="entry name" value="STAS_dom_sf"/>
</dbReference>
<reference evidence="7 8" key="1">
    <citation type="journal article" date="2021" name="Nat. Commun.">
        <title>Incipient diploidization of the medicinal plant Perilla within 10,000 years.</title>
        <authorList>
            <person name="Zhang Y."/>
            <person name="Shen Q."/>
            <person name="Leng L."/>
            <person name="Zhang D."/>
            <person name="Chen S."/>
            <person name="Shi Y."/>
            <person name="Ning Z."/>
            <person name="Chen S."/>
        </authorList>
    </citation>
    <scope>NUCLEOTIDE SEQUENCE [LARGE SCALE GENOMIC DNA]</scope>
    <source>
        <strain evidence="8">cv. PC099</strain>
    </source>
</reference>
<accession>A0AAD4J934</accession>
<evidence type="ECO:0000256" key="4">
    <source>
        <dbReference type="ARBA" id="ARBA00023136"/>
    </source>
</evidence>
<feature type="transmembrane region" description="Helical" evidence="5">
    <location>
        <begin position="350"/>
        <end position="369"/>
    </location>
</feature>
<feature type="transmembrane region" description="Helical" evidence="5">
    <location>
        <begin position="441"/>
        <end position="471"/>
    </location>
</feature>
<dbReference type="EMBL" id="SDAM02000109">
    <property type="protein sequence ID" value="KAH6829372.1"/>
    <property type="molecule type" value="Genomic_DNA"/>
</dbReference>
<feature type="domain" description="STAS" evidence="6">
    <location>
        <begin position="499"/>
        <end position="581"/>
    </location>
</feature>
<dbReference type="Gene3D" id="3.30.750.24">
    <property type="entry name" value="STAS domain"/>
    <property type="match status" value="1"/>
</dbReference>
<keyword evidence="2 5" id="KW-0812">Transmembrane</keyword>
<dbReference type="InterPro" id="IPR002645">
    <property type="entry name" value="STAS_dom"/>
</dbReference>
<feature type="transmembrane region" description="Helical" evidence="5">
    <location>
        <begin position="230"/>
        <end position="251"/>
    </location>
</feature>
<dbReference type="AlphaFoldDB" id="A0AAD4J934"/>
<dbReference type="Pfam" id="PF00916">
    <property type="entry name" value="Sulfate_transp"/>
    <property type="match status" value="1"/>
</dbReference>
<dbReference type="GO" id="GO:0016020">
    <property type="term" value="C:membrane"/>
    <property type="evidence" value="ECO:0007669"/>
    <property type="project" value="UniProtKB-SubCell"/>
</dbReference>
<comment type="subcellular location">
    <subcellularLocation>
        <location evidence="1">Membrane</location>
        <topology evidence="1">Multi-pass membrane protein</topology>
    </subcellularLocation>
</comment>
<evidence type="ECO:0000256" key="5">
    <source>
        <dbReference type="SAM" id="Phobius"/>
    </source>
</evidence>
<dbReference type="Pfam" id="PF01740">
    <property type="entry name" value="STAS"/>
    <property type="match status" value="1"/>
</dbReference>
<proteinExistence type="predicted"/>
<feature type="transmembrane region" description="Helical" evidence="5">
    <location>
        <begin position="390"/>
        <end position="407"/>
    </location>
</feature>
<dbReference type="InterPro" id="IPR001902">
    <property type="entry name" value="SLC26A/SulP_fam"/>
</dbReference>
<dbReference type="PROSITE" id="PS50801">
    <property type="entry name" value="STAS"/>
    <property type="match status" value="1"/>
</dbReference>